<keyword evidence="3 7" id="KW-0812">Transmembrane</keyword>
<evidence type="ECO:0000256" key="7">
    <source>
        <dbReference type="SAM" id="Phobius"/>
    </source>
</evidence>
<evidence type="ECO:0000313" key="9">
    <source>
        <dbReference type="Proteomes" id="UP000727456"/>
    </source>
</evidence>
<reference evidence="8 9" key="1">
    <citation type="submission" date="2020-03" db="EMBL/GenBank/DDBJ databases">
        <title>Genomic Encyclopedia of Type Strains, Phase III (KMG-III): the genomes of soil and plant-associated and newly described type strains.</title>
        <authorList>
            <person name="Whitman W."/>
        </authorList>
    </citation>
    <scope>NUCLEOTIDE SEQUENCE [LARGE SCALE GENOMIC DNA]</scope>
    <source>
        <strain evidence="8 9">CECT 8804</strain>
    </source>
</reference>
<feature type="transmembrane region" description="Helical" evidence="7">
    <location>
        <begin position="253"/>
        <end position="270"/>
    </location>
</feature>
<evidence type="ECO:0000256" key="3">
    <source>
        <dbReference type="ARBA" id="ARBA00022692"/>
    </source>
</evidence>
<dbReference type="EMBL" id="JAAOZC010000010">
    <property type="protein sequence ID" value="NIJ09356.1"/>
    <property type="molecule type" value="Genomic_DNA"/>
</dbReference>
<accession>A0ABX0U0F3</accession>
<gene>
    <name evidence="8" type="ORF">FHS31_002988</name>
</gene>
<dbReference type="Proteomes" id="UP000727456">
    <property type="component" value="Unassembled WGS sequence"/>
</dbReference>
<evidence type="ECO:0000256" key="1">
    <source>
        <dbReference type="ARBA" id="ARBA00004141"/>
    </source>
</evidence>
<feature type="compositionally biased region" description="Basic residues" evidence="6">
    <location>
        <begin position="341"/>
        <end position="351"/>
    </location>
</feature>
<keyword evidence="5 7" id="KW-0472">Membrane</keyword>
<dbReference type="Pfam" id="PF04610">
    <property type="entry name" value="TrbL"/>
    <property type="match status" value="1"/>
</dbReference>
<evidence type="ECO:0000256" key="2">
    <source>
        <dbReference type="ARBA" id="ARBA00007802"/>
    </source>
</evidence>
<keyword evidence="4 7" id="KW-1133">Transmembrane helix</keyword>
<feature type="region of interest" description="Disordered" evidence="6">
    <location>
        <begin position="341"/>
        <end position="363"/>
    </location>
</feature>
<sequence length="363" mass="39224">MHRLFNSASIPLTGIKPETRRSAGPQKLPKRWKSARLTLGSWRIDMASDDGHLFSSAYTYFSGQLDTFLDARYTSVVDAVRGPLTAALVIYIAIYGYAILRGVVSEPFQDFIYRMAKICLIFVAATTVAYKDWVTNPLFHAAPSAVTQAVSGKDYTSMGDVFDKLEDKAKVVSQRCRDKAQALPVTQLGYEIELYILAFFVDLASEIAAVIGFGVSMMAVVALAVIIALGPIFIALSLFEWGRRFFNGWLGQAFNYIILLAVITTMAALITDLGDTAVTGVSLSSPENQAAFYITYFLLGAFFFFQAPSLASGIAGGASVGAGEFAGSMIGAGLAARSMLRRPTPRPPKQRPPHEFSGGSISA</sequence>
<evidence type="ECO:0000256" key="5">
    <source>
        <dbReference type="ARBA" id="ARBA00023136"/>
    </source>
</evidence>
<evidence type="ECO:0000313" key="8">
    <source>
        <dbReference type="EMBL" id="NIJ09356.1"/>
    </source>
</evidence>
<name>A0ABX0U0F3_9SPHN</name>
<feature type="transmembrane region" description="Helical" evidence="7">
    <location>
        <begin position="194"/>
        <end position="213"/>
    </location>
</feature>
<comment type="similarity">
    <text evidence="2">Belongs to the TrbL/VirB6 family.</text>
</comment>
<comment type="caution">
    <text evidence="8">The sequence shown here is derived from an EMBL/GenBank/DDBJ whole genome shotgun (WGS) entry which is preliminary data.</text>
</comment>
<comment type="subcellular location">
    <subcellularLocation>
        <location evidence="1">Membrane</location>
        <topology evidence="1">Multi-pass membrane protein</topology>
    </subcellularLocation>
</comment>
<keyword evidence="9" id="KW-1185">Reference proteome</keyword>
<feature type="transmembrane region" description="Helical" evidence="7">
    <location>
        <begin position="290"/>
        <end position="307"/>
    </location>
</feature>
<proteinExistence type="inferred from homology"/>
<protein>
    <submittedName>
        <fullName evidence="8">Type IV secretion system protein VirB6</fullName>
    </submittedName>
</protein>
<evidence type="ECO:0000256" key="6">
    <source>
        <dbReference type="SAM" id="MobiDB-lite"/>
    </source>
</evidence>
<dbReference type="InterPro" id="IPR007688">
    <property type="entry name" value="Conjugal_tfr_TrbL/VirB6"/>
</dbReference>
<feature type="transmembrane region" description="Helical" evidence="7">
    <location>
        <begin position="111"/>
        <end position="130"/>
    </location>
</feature>
<feature type="transmembrane region" description="Helical" evidence="7">
    <location>
        <begin position="313"/>
        <end position="336"/>
    </location>
</feature>
<evidence type="ECO:0000256" key="4">
    <source>
        <dbReference type="ARBA" id="ARBA00022989"/>
    </source>
</evidence>
<feature type="transmembrane region" description="Helical" evidence="7">
    <location>
        <begin position="220"/>
        <end position="241"/>
    </location>
</feature>
<feature type="transmembrane region" description="Helical" evidence="7">
    <location>
        <begin position="84"/>
        <end position="104"/>
    </location>
</feature>
<organism evidence="8 9">
    <name type="scientific">Sphingomonas vulcanisoli</name>
    <dbReference type="NCBI Taxonomy" id="1658060"/>
    <lineage>
        <taxon>Bacteria</taxon>
        <taxon>Pseudomonadati</taxon>
        <taxon>Pseudomonadota</taxon>
        <taxon>Alphaproteobacteria</taxon>
        <taxon>Sphingomonadales</taxon>
        <taxon>Sphingomonadaceae</taxon>
        <taxon>Sphingomonas</taxon>
    </lineage>
</organism>